<dbReference type="Pfam" id="PF23455">
    <property type="entry name" value="DUF7129"/>
    <property type="match status" value="1"/>
</dbReference>
<evidence type="ECO:0000259" key="1">
    <source>
        <dbReference type="Pfam" id="PF23455"/>
    </source>
</evidence>
<proteinExistence type="predicted"/>
<accession>A0A554N7K5</accession>
<dbReference type="RefSeq" id="WP_144262535.1">
    <property type="nucleotide sequence ID" value="NZ_QMDX01000008.1"/>
</dbReference>
<dbReference type="EMBL" id="QMDX01000008">
    <property type="protein sequence ID" value="TSD13348.1"/>
    <property type="molecule type" value="Genomic_DNA"/>
</dbReference>
<gene>
    <name evidence="2" type="ORF">DP107_12705</name>
</gene>
<organism evidence="2 3">
    <name type="scientific">Haloglomus irregulare</name>
    <dbReference type="NCBI Taxonomy" id="2234134"/>
    <lineage>
        <taxon>Archaea</taxon>
        <taxon>Methanobacteriati</taxon>
        <taxon>Methanobacteriota</taxon>
        <taxon>Stenosarchaea group</taxon>
        <taxon>Halobacteria</taxon>
        <taxon>Halobacteriales</taxon>
        <taxon>Natronomonadaceae</taxon>
        <taxon>Haloglomus</taxon>
    </lineage>
</organism>
<dbReference type="NCBIfam" id="NF033497">
    <property type="entry name" value="rubre_like_arch"/>
    <property type="match status" value="1"/>
</dbReference>
<dbReference type="InParanoid" id="A0A554N7K5"/>
<dbReference type="InterPro" id="IPR055553">
    <property type="entry name" value="DUF7129"/>
</dbReference>
<reference evidence="2 3" key="1">
    <citation type="submission" date="2018-06" db="EMBL/GenBank/DDBJ databases">
        <title>Natronomonas sp. F16-60 a new haloarchaeon isolated from a solar saltern of Isla Cristina, Huelva, Spain.</title>
        <authorList>
            <person name="Duran-Viseras A."/>
            <person name="Sanchez-Porro C."/>
            <person name="Ventosa A."/>
        </authorList>
    </citation>
    <scope>NUCLEOTIDE SEQUENCE [LARGE SCALE GENOMIC DNA]</scope>
    <source>
        <strain evidence="2 3">F16-60</strain>
    </source>
</reference>
<name>A0A554N7K5_9EURY</name>
<dbReference type="OrthoDB" id="280213at2157"/>
<sequence length="47" mass="5227">MTHTDPHHADDPIYECMDCGNRPSDIDGRLCSDCGGYLTNLGMARDR</sequence>
<evidence type="ECO:0000313" key="2">
    <source>
        <dbReference type="EMBL" id="TSD13348.1"/>
    </source>
</evidence>
<keyword evidence="3" id="KW-1185">Reference proteome</keyword>
<evidence type="ECO:0000313" key="3">
    <source>
        <dbReference type="Proteomes" id="UP000319894"/>
    </source>
</evidence>
<dbReference type="AlphaFoldDB" id="A0A554N7K5"/>
<dbReference type="Proteomes" id="UP000319894">
    <property type="component" value="Unassembled WGS sequence"/>
</dbReference>
<comment type="caution">
    <text evidence="2">The sequence shown here is derived from an EMBL/GenBank/DDBJ whole genome shotgun (WGS) entry which is preliminary data.</text>
</comment>
<protein>
    <recommendedName>
        <fullName evidence="1">DUF7129 domain-containing protein</fullName>
    </recommendedName>
</protein>
<feature type="domain" description="DUF7129" evidence="1">
    <location>
        <begin position="4"/>
        <end position="46"/>
    </location>
</feature>